<dbReference type="Gene3D" id="3.90.56.10">
    <property type="entry name" value="Monooxygenase component MmoB/DmpM"/>
    <property type="match status" value="1"/>
</dbReference>
<dbReference type="EMBL" id="CP000555">
    <property type="protein sequence ID" value="ABM95239.1"/>
    <property type="molecule type" value="Genomic_DNA"/>
</dbReference>
<dbReference type="Proteomes" id="UP000000366">
    <property type="component" value="Chromosome"/>
</dbReference>
<sequence length="105" mass="11561">MSSNAPTAPAAGASRQPVFISLQTNDISRGIVDAIVADNPEATVSEYPAMVKIDAPGRLVIRRESVEERLGRRWDVQELHLSLISLSGNIDETDEEFTLQWGARR</sequence>
<keyword evidence="3" id="KW-1185">Reference proteome</keyword>
<accession>A2SI50</accession>
<dbReference type="eggNOG" id="ENOG5032S7J">
    <property type="taxonomic scope" value="Bacteria"/>
</dbReference>
<dbReference type="HOGENOM" id="CLU_148539_2_0_4"/>
<dbReference type="SUPFAM" id="SSF56029">
    <property type="entry name" value="Monooxygenase (hydroxylase) regulatory protein"/>
    <property type="match status" value="1"/>
</dbReference>
<dbReference type="GO" id="GO:0016787">
    <property type="term" value="F:hydrolase activity"/>
    <property type="evidence" value="ECO:0007669"/>
    <property type="project" value="UniProtKB-KW"/>
</dbReference>
<gene>
    <name evidence="2" type="primary">dmpM</name>
    <name evidence="2" type="ordered locus">Mpe_A2283</name>
</gene>
<organism evidence="2 3">
    <name type="scientific">Methylibium petroleiphilum (strain ATCC BAA-1232 / LMG 22953 / PM1)</name>
    <dbReference type="NCBI Taxonomy" id="420662"/>
    <lineage>
        <taxon>Bacteria</taxon>
        <taxon>Pseudomonadati</taxon>
        <taxon>Pseudomonadota</taxon>
        <taxon>Betaproteobacteria</taxon>
        <taxon>Burkholderiales</taxon>
        <taxon>Sphaerotilaceae</taxon>
        <taxon>Methylibium</taxon>
    </lineage>
</organism>
<proteinExistence type="inferred from homology"/>
<dbReference type="Pfam" id="PF02406">
    <property type="entry name" value="MmoB_DmpM"/>
    <property type="match status" value="1"/>
</dbReference>
<dbReference type="InterPro" id="IPR036889">
    <property type="entry name" value="mOase_MmoB_DmpM_sf"/>
</dbReference>
<keyword evidence="2" id="KW-0378">Hydrolase</keyword>
<dbReference type="AlphaFoldDB" id="A2SI50"/>
<dbReference type="RefSeq" id="WP_011829876.1">
    <property type="nucleotide sequence ID" value="NC_008825.1"/>
</dbReference>
<evidence type="ECO:0000313" key="2">
    <source>
        <dbReference type="EMBL" id="ABM95239.1"/>
    </source>
</evidence>
<reference evidence="2 3" key="1">
    <citation type="journal article" date="2007" name="J. Bacteriol.">
        <title>Whole-genome analysis of the methyl tert-butyl ether-degrading beta-proteobacterium Methylibium petroleiphilum PM1.</title>
        <authorList>
            <person name="Kane S.R."/>
            <person name="Chakicherla A.Y."/>
            <person name="Chain P.S.G."/>
            <person name="Schmidt R."/>
            <person name="Shin M.W."/>
            <person name="Legler T.C."/>
            <person name="Scow K.M."/>
            <person name="Larimer F.W."/>
            <person name="Lucas S.M."/>
            <person name="Richardson P.M."/>
            <person name="Hristova K.R."/>
        </authorList>
    </citation>
    <scope>NUCLEOTIDE SEQUENCE [LARGE SCALE GENOMIC DNA]</scope>
    <source>
        <strain evidence="3">ATCC BAA-1232 / LMG 22953 / PM1</strain>
    </source>
</reference>
<dbReference type="KEGG" id="mpt:Mpe_A2283"/>
<dbReference type="InterPro" id="IPR003454">
    <property type="entry name" value="MOase_MmoB_DmpM"/>
</dbReference>
<dbReference type="GO" id="GO:0004497">
    <property type="term" value="F:monooxygenase activity"/>
    <property type="evidence" value="ECO:0007669"/>
    <property type="project" value="InterPro"/>
</dbReference>
<name>A2SI50_METPP</name>
<dbReference type="STRING" id="420662.Mpe_A2283"/>
<evidence type="ECO:0000256" key="1">
    <source>
        <dbReference type="ARBA" id="ARBA00006313"/>
    </source>
</evidence>
<protein>
    <submittedName>
        <fullName evidence="2">Phenol hydrolase activator</fullName>
    </submittedName>
</protein>
<evidence type="ECO:0000313" key="3">
    <source>
        <dbReference type="Proteomes" id="UP000000366"/>
    </source>
</evidence>
<comment type="similarity">
    <text evidence="1">Belongs to the TmoD/XamoD family.</text>
</comment>